<sequence length="802" mass="85277">MRPTDDADRAGVSADLSGSARDVVQARDVSGGIHYHVPAGPAVTVPRLLRADVAGFVGRDTELTALAGAVEYRGGLRLVVVTGTAGVGKTSLALRFAHRIRADFPGGDLFVNLRGYDIGPPLAPAEALERFLRALGVPGGDIPADLEDRAGMYRSLLAGRQVLVVLDNAATAGQVRPLLPGDERSLVVVTSRSRLSGLTARDGARRISVGLLDPATAADLYQAAVGEYRSLDDRGQVAELAELCARLPLALRIAAERAASHPLMPLQELIGELRSGSGLWQALSVDDGQEADAVRTVFAWSYRALPGSAARAFRLLGLHPGPEFGIGAAAALLGSTHTAARTMLDVLAGAHLLEQSSAVRFQFHDLLRAFAADSAEGDEPPTEREHALLRLKDWYLHTARAATALVENSVADVVDTPALPGVELESFADRRQAVDWYAVERHNLMALIRTLEQAQDHKAVFQLAATMYSLTFVLNASDDRIQSTQAALRSARASNDLAAQARALRNLAIAHRFAGNLEPALIHGQEALAAYDTLGDAVGSVDAANAVGLILMRRRDLDQALQVFNDATTRADTTGQNRMAAIMKINIADVLQHQGELSAAVETAEQALPELAAADYQGGMVLEAYGIIVRALTELGRFELAHQALDAADRDATVGADPGIQVVLMVDRAELALAEQRPAEAEDLLWQAQNLGQDLGNRTIQARVLTAAGRAQHMLGRPEQAADFHRQAVALLRTQADGYKTANALSHLADTLDTTDDGHGAGDATAARVEAARLAANYDDPRAIELRAHLQAGPHPPTTTQS</sequence>
<dbReference type="InterPro" id="IPR041664">
    <property type="entry name" value="AAA_16"/>
</dbReference>
<dbReference type="SMART" id="SM00028">
    <property type="entry name" value="TPR"/>
    <property type="match status" value="5"/>
</dbReference>
<proteinExistence type="predicted"/>
<protein>
    <submittedName>
        <fullName evidence="2">Tetratricopeptide repeat protein</fullName>
    </submittedName>
</protein>
<feature type="domain" description="Orc1-like AAA ATPase" evidence="1">
    <location>
        <begin position="56"/>
        <end position="135"/>
    </location>
</feature>
<dbReference type="EMBL" id="BAAAQN010000053">
    <property type="protein sequence ID" value="GAA2052280.1"/>
    <property type="molecule type" value="Genomic_DNA"/>
</dbReference>
<dbReference type="SUPFAM" id="SSF48452">
    <property type="entry name" value="TPR-like"/>
    <property type="match status" value="2"/>
</dbReference>
<organism evidence="2 3">
    <name type="scientific">Catenulispora yoronensis</name>
    <dbReference type="NCBI Taxonomy" id="450799"/>
    <lineage>
        <taxon>Bacteria</taxon>
        <taxon>Bacillati</taxon>
        <taxon>Actinomycetota</taxon>
        <taxon>Actinomycetes</taxon>
        <taxon>Catenulisporales</taxon>
        <taxon>Catenulisporaceae</taxon>
        <taxon>Catenulispora</taxon>
    </lineage>
</organism>
<dbReference type="InterPro" id="IPR011990">
    <property type="entry name" value="TPR-like_helical_dom_sf"/>
</dbReference>
<dbReference type="Proteomes" id="UP001500751">
    <property type="component" value="Unassembled WGS sequence"/>
</dbReference>
<keyword evidence="3" id="KW-1185">Reference proteome</keyword>
<dbReference type="PRINTS" id="PR00364">
    <property type="entry name" value="DISEASERSIST"/>
</dbReference>
<dbReference type="SUPFAM" id="SSF52540">
    <property type="entry name" value="P-loop containing nucleoside triphosphate hydrolases"/>
    <property type="match status" value="1"/>
</dbReference>
<dbReference type="InterPro" id="IPR027417">
    <property type="entry name" value="P-loop_NTPase"/>
</dbReference>
<dbReference type="InterPro" id="IPR019734">
    <property type="entry name" value="TPR_rpt"/>
</dbReference>
<evidence type="ECO:0000313" key="2">
    <source>
        <dbReference type="EMBL" id="GAA2052280.1"/>
    </source>
</evidence>
<dbReference type="Gene3D" id="1.25.40.10">
    <property type="entry name" value="Tetratricopeptide repeat domain"/>
    <property type="match status" value="2"/>
</dbReference>
<evidence type="ECO:0000313" key="3">
    <source>
        <dbReference type="Proteomes" id="UP001500751"/>
    </source>
</evidence>
<gene>
    <name evidence="2" type="ORF">GCM10009839_69520</name>
</gene>
<reference evidence="3" key="1">
    <citation type="journal article" date="2019" name="Int. J. Syst. Evol. Microbiol.">
        <title>The Global Catalogue of Microorganisms (GCM) 10K type strain sequencing project: providing services to taxonomists for standard genome sequencing and annotation.</title>
        <authorList>
            <consortium name="The Broad Institute Genomics Platform"/>
            <consortium name="The Broad Institute Genome Sequencing Center for Infectious Disease"/>
            <person name="Wu L."/>
            <person name="Ma J."/>
        </authorList>
    </citation>
    <scope>NUCLEOTIDE SEQUENCE [LARGE SCALE GENOMIC DNA]</scope>
    <source>
        <strain evidence="3">JCM 16014</strain>
    </source>
</reference>
<dbReference type="Pfam" id="PF13191">
    <property type="entry name" value="AAA_16"/>
    <property type="match status" value="1"/>
</dbReference>
<dbReference type="PANTHER" id="PTHR47691:SF3">
    <property type="entry name" value="HTH-TYPE TRANSCRIPTIONAL REGULATOR RV0890C-RELATED"/>
    <property type="match status" value="1"/>
</dbReference>
<name>A0ABP5GRL6_9ACTN</name>
<dbReference type="Pfam" id="PF13424">
    <property type="entry name" value="TPR_12"/>
    <property type="match status" value="1"/>
</dbReference>
<accession>A0ABP5GRL6</accession>
<dbReference type="PANTHER" id="PTHR47691">
    <property type="entry name" value="REGULATOR-RELATED"/>
    <property type="match status" value="1"/>
</dbReference>
<comment type="caution">
    <text evidence="2">The sequence shown here is derived from an EMBL/GenBank/DDBJ whole genome shotgun (WGS) entry which is preliminary data.</text>
</comment>
<dbReference type="RefSeq" id="WP_344669940.1">
    <property type="nucleotide sequence ID" value="NZ_BAAAQN010000053.1"/>
</dbReference>
<dbReference type="Gene3D" id="3.40.50.300">
    <property type="entry name" value="P-loop containing nucleotide triphosphate hydrolases"/>
    <property type="match status" value="1"/>
</dbReference>
<evidence type="ECO:0000259" key="1">
    <source>
        <dbReference type="Pfam" id="PF13191"/>
    </source>
</evidence>